<feature type="non-terminal residue" evidence="3">
    <location>
        <position position="1"/>
    </location>
</feature>
<evidence type="ECO:0000313" key="4">
    <source>
        <dbReference type="Proteomes" id="UP000253551"/>
    </source>
</evidence>
<protein>
    <recommendedName>
        <fullName evidence="2">Arrestin C-terminal-like domain-containing protein</fullName>
    </recommendedName>
</protein>
<evidence type="ECO:0000313" key="3">
    <source>
        <dbReference type="EMBL" id="RCH91849.1"/>
    </source>
</evidence>
<dbReference type="InterPro" id="IPR011022">
    <property type="entry name" value="Arrestin_C-like"/>
</dbReference>
<organism evidence="3 4">
    <name type="scientific">Rhizopus stolonifer</name>
    <name type="common">Rhizopus nigricans</name>
    <dbReference type="NCBI Taxonomy" id="4846"/>
    <lineage>
        <taxon>Eukaryota</taxon>
        <taxon>Fungi</taxon>
        <taxon>Fungi incertae sedis</taxon>
        <taxon>Mucoromycota</taxon>
        <taxon>Mucoromycotina</taxon>
        <taxon>Mucoromycetes</taxon>
        <taxon>Mucorales</taxon>
        <taxon>Mucorineae</taxon>
        <taxon>Rhizopodaceae</taxon>
        <taxon>Rhizopus</taxon>
    </lineage>
</organism>
<dbReference type="Pfam" id="PF00339">
    <property type="entry name" value="Arrestin_N"/>
    <property type="match status" value="1"/>
</dbReference>
<reference evidence="3 4" key="1">
    <citation type="journal article" date="2018" name="G3 (Bethesda)">
        <title>Phylogenetic and Phylogenomic Definition of Rhizopus Species.</title>
        <authorList>
            <person name="Gryganskyi A.P."/>
            <person name="Golan J."/>
            <person name="Dolatabadi S."/>
            <person name="Mondo S."/>
            <person name="Robb S."/>
            <person name="Idnurm A."/>
            <person name="Muszewska A."/>
            <person name="Steczkiewicz K."/>
            <person name="Masonjones S."/>
            <person name="Liao H.L."/>
            <person name="Gajdeczka M.T."/>
            <person name="Anike F."/>
            <person name="Vuek A."/>
            <person name="Anishchenko I.M."/>
            <person name="Voigt K."/>
            <person name="de Hoog G.S."/>
            <person name="Smith M.E."/>
            <person name="Heitman J."/>
            <person name="Vilgalys R."/>
            <person name="Stajich J.E."/>
        </authorList>
    </citation>
    <scope>NUCLEOTIDE SEQUENCE [LARGE SCALE GENOMIC DNA]</scope>
    <source>
        <strain evidence="3 4">LSU 92-RS-03</strain>
    </source>
</reference>
<sequence length="318" mass="35812">QTGSVIVQPKSSIKVNPIVVKFSGSIHVSDKETISLFQTHKNIAVGEGKPKLEPKPYSFPFEFLVPDNLPSALDFGKKKLTRIEYKLIAVLDRPMMPESLCPKIEYPVTILEFVDVTKATYSQRKEVSSASPGKCNVQLSVPRSGYTRGETIAVSVVVTTSSSYVRKDALTIDLIRRVKIQTAKNKIEEEHVLKSNKYDLNIIGPFNFSQSTTSQLVIRNTPPTVRNQGKILKIHYKIRAQMVLDDKKAPARTFIVELPIVVGTWPPADVPIDDDEDEDVVHYMGEMMMSDDDDDDDDITWIEDSDISDLYEQIFFNT</sequence>
<dbReference type="Pfam" id="PF02752">
    <property type="entry name" value="Arrestin_C"/>
    <property type="match status" value="1"/>
</dbReference>
<dbReference type="GO" id="GO:0070086">
    <property type="term" value="P:ubiquitin-dependent endocytosis"/>
    <property type="evidence" value="ECO:0007669"/>
    <property type="project" value="TreeGrafter"/>
</dbReference>
<feature type="domain" description="Arrestin C-terminal-like" evidence="2">
    <location>
        <begin position="131"/>
        <end position="267"/>
    </location>
</feature>
<dbReference type="Proteomes" id="UP000253551">
    <property type="component" value="Unassembled WGS sequence"/>
</dbReference>
<dbReference type="PANTHER" id="PTHR11188:SF161">
    <property type="entry name" value="PH-RESPONSE REGULATOR PROTEIN PALF_RIM8"/>
    <property type="match status" value="1"/>
</dbReference>
<name>A0A367JPP7_RHIST</name>
<dbReference type="InterPro" id="IPR050357">
    <property type="entry name" value="Arrestin_domain-protein"/>
</dbReference>
<dbReference type="GO" id="GO:0030674">
    <property type="term" value="F:protein-macromolecule adaptor activity"/>
    <property type="evidence" value="ECO:0007669"/>
    <property type="project" value="TreeGrafter"/>
</dbReference>
<keyword evidence="4" id="KW-1185">Reference proteome</keyword>
<dbReference type="InterPro" id="IPR014756">
    <property type="entry name" value="Ig_E-set"/>
</dbReference>
<dbReference type="InterPro" id="IPR011021">
    <property type="entry name" value="Arrestin-like_N"/>
</dbReference>
<dbReference type="GO" id="GO:0005829">
    <property type="term" value="C:cytosol"/>
    <property type="evidence" value="ECO:0007669"/>
    <property type="project" value="TreeGrafter"/>
</dbReference>
<gene>
    <name evidence="3" type="ORF">CU098_002056</name>
</gene>
<proteinExistence type="inferred from homology"/>
<evidence type="ECO:0000256" key="1">
    <source>
        <dbReference type="ARBA" id="ARBA00037950"/>
    </source>
</evidence>
<comment type="similarity">
    <text evidence="1">Belongs to the arrestin family. PalF/RIM8 subfamily.</text>
</comment>
<dbReference type="SUPFAM" id="SSF81296">
    <property type="entry name" value="E set domains"/>
    <property type="match status" value="2"/>
</dbReference>
<dbReference type="SMART" id="SM01017">
    <property type="entry name" value="Arrestin_C"/>
    <property type="match status" value="1"/>
</dbReference>
<dbReference type="STRING" id="4846.A0A367JPP7"/>
<dbReference type="OrthoDB" id="7785529at2759"/>
<comment type="caution">
    <text evidence="3">The sequence shown here is derived from an EMBL/GenBank/DDBJ whole genome shotgun (WGS) entry which is preliminary data.</text>
</comment>
<dbReference type="GO" id="GO:0005886">
    <property type="term" value="C:plasma membrane"/>
    <property type="evidence" value="ECO:0007669"/>
    <property type="project" value="TreeGrafter"/>
</dbReference>
<accession>A0A367JPP7</accession>
<dbReference type="EMBL" id="PJQM01002932">
    <property type="protein sequence ID" value="RCH91849.1"/>
    <property type="molecule type" value="Genomic_DNA"/>
</dbReference>
<dbReference type="PANTHER" id="PTHR11188">
    <property type="entry name" value="ARRESTIN DOMAIN CONTAINING PROTEIN"/>
    <property type="match status" value="1"/>
</dbReference>
<dbReference type="InterPro" id="IPR014752">
    <property type="entry name" value="Arrestin-like_C"/>
</dbReference>
<dbReference type="GO" id="GO:0031625">
    <property type="term" value="F:ubiquitin protein ligase binding"/>
    <property type="evidence" value="ECO:0007669"/>
    <property type="project" value="TreeGrafter"/>
</dbReference>
<evidence type="ECO:0000259" key="2">
    <source>
        <dbReference type="SMART" id="SM01017"/>
    </source>
</evidence>
<dbReference type="Gene3D" id="2.60.40.640">
    <property type="match status" value="2"/>
</dbReference>
<dbReference type="AlphaFoldDB" id="A0A367JPP7"/>